<reference evidence="1 2" key="1">
    <citation type="submission" date="2024-03" db="EMBL/GenBank/DDBJ databases">
        <authorList>
            <person name="Gkanogiannis A."/>
            <person name="Becerra Lopez-Lavalle L."/>
        </authorList>
    </citation>
    <scope>NUCLEOTIDE SEQUENCE [LARGE SCALE GENOMIC DNA]</scope>
</reference>
<protein>
    <submittedName>
        <fullName evidence="1">Uncharacterized protein</fullName>
    </submittedName>
</protein>
<dbReference type="Proteomes" id="UP001642487">
    <property type="component" value="Chromosome 9"/>
</dbReference>
<evidence type="ECO:0000313" key="1">
    <source>
        <dbReference type="EMBL" id="CAK9328609.1"/>
    </source>
</evidence>
<name>A0ABP0Z744_9ROSI</name>
<evidence type="ECO:0000313" key="2">
    <source>
        <dbReference type="Proteomes" id="UP001642487"/>
    </source>
</evidence>
<keyword evidence="2" id="KW-1185">Reference proteome</keyword>
<organism evidence="1 2">
    <name type="scientific">Citrullus colocynthis</name>
    <name type="common">colocynth</name>
    <dbReference type="NCBI Taxonomy" id="252529"/>
    <lineage>
        <taxon>Eukaryota</taxon>
        <taxon>Viridiplantae</taxon>
        <taxon>Streptophyta</taxon>
        <taxon>Embryophyta</taxon>
        <taxon>Tracheophyta</taxon>
        <taxon>Spermatophyta</taxon>
        <taxon>Magnoliopsida</taxon>
        <taxon>eudicotyledons</taxon>
        <taxon>Gunneridae</taxon>
        <taxon>Pentapetalae</taxon>
        <taxon>rosids</taxon>
        <taxon>fabids</taxon>
        <taxon>Cucurbitales</taxon>
        <taxon>Cucurbitaceae</taxon>
        <taxon>Benincaseae</taxon>
        <taxon>Citrullus</taxon>
    </lineage>
</organism>
<accession>A0ABP0Z744</accession>
<gene>
    <name evidence="1" type="ORF">CITCOLO1_LOCUS21030</name>
</gene>
<sequence length="105" mass="11944">MTCEIRKDCGSLGSRGFPPGEVEIQRWTSNRNGRAKINGIKVESLLESGGTWAQNFRQGIRGFSAWKHSRDDGIGMGFWECFSLFATWGLWENENVMMARGVERR</sequence>
<dbReference type="EMBL" id="OZ021743">
    <property type="protein sequence ID" value="CAK9328609.1"/>
    <property type="molecule type" value="Genomic_DNA"/>
</dbReference>
<proteinExistence type="predicted"/>